<feature type="region of interest" description="Disordered" evidence="1">
    <location>
        <begin position="294"/>
        <end position="314"/>
    </location>
</feature>
<evidence type="ECO:0000313" key="3">
    <source>
        <dbReference type="Proteomes" id="UP000664859"/>
    </source>
</evidence>
<feature type="compositionally biased region" description="Basic and acidic residues" evidence="1">
    <location>
        <begin position="148"/>
        <end position="165"/>
    </location>
</feature>
<dbReference type="Proteomes" id="UP000664859">
    <property type="component" value="Unassembled WGS sequence"/>
</dbReference>
<feature type="region of interest" description="Disordered" evidence="1">
    <location>
        <begin position="128"/>
        <end position="165"/>
    </location>
</feature>
<evidence type="ECO:0000313" key="2">
    <source>
        <dbReference type="EMBL" id="KAG5192407.1"/>
    </source>
</evidence>
<protein>
    <submittedName>
        <fullName evidence="2">Uncharacterized protein</fullName>
    </submittedName>
</protein>
<keyword evidence="3" id="KW-1185">Reference proteome</keyword>
<gene>
    <name evidence="2" type="ORF">JKP88DRAFT_250821</name>
</gene>
<evidence type="ECO:0000256" key="1">
    <source>
        <dbReference type="SAM" id="MobiDB-lite"/>
    </source>
</evidence>
<dbReference type="EMBL" id="JAFCMP010000006">
    <property type="protein sequence ID" value="KAG5192407.1"/>
    <property type="molecule type" value="Genomic_DNA"/>
</dbReference>
<name>A0A835ZDF9_9STRA</name>
<proteinExistence type="predicted"/>
<dbReference type="AlphaFoldDB" id="A0A835ZDF9"/>
<comment type="caution">
    <text evidence="2">The sequence shown here is derived from an EMBL/GenBank/DDBJ whole genome shotgun (WGS) entry which is preliminary data.</text>
</comment>
<organism evidence="2 3">
    <name type="scientific">Tribonema minus</name>
    <dbReference type="NCBI Taxonomy" id="303371"/>
    <lineage>
        <taxon>Eukaryota</taxon>
        <taxon>Sar</taxon>
        <taxon>Stramenopiles</taxon>
        <taxon>Ochrophyta</taxon>
        <taxon>PX clade</taxon>
        <taxon>Xanthophyceae</taxon>
        <taxon>Tribonematales</taxon>
        <taxon>Tribonemataceae</taxon>
        <taxon>Tribonema</taxon>
    </lineage>
</organism>
<sequence>MAAAAEAWRDEALSTLSVNIPEVLASMETNDRPGSHGELSALRAPPSWVRIVKRRETDEAPMVITQLPARPQRSNARPTSAASALTQASSCHAISSSLSLDSTLAARMPSTDSRGERSQELRQQFIRRRAKSVRRAPDKSSHQPMKPTTRDSSRNGAGRPEHCSSVEHCDDAERCDAVRRRRRWRTRPAAPCGTCGEEPSALWCATCRVAYCLRQHQAPMSLAVDDCNLRKCEPISARHHLRNACTELQRTVAISRRACAPLQIADACDEGLQLQHSPAPQTLRRPGCTSAFIGSGGVDPHHHKRRPRVLPPEPQLRSAADSTAALSAADSVAALRRQRAKTSAARPPSRSLWRALQAAPVATLSLSGAAAAQPSAAARGVVNMRGRAVHVAPVQ</sequence>
<accession>A0A835ZDF9</accession>
<reference evidence="2" key="1">
    <citation type="submission" date="2021-02" db="EMBL/GenBank/DDBJ databases">
        <title>First Annotated Genome of the Yellow-green Alga Tribonema minus.</title>
        <authorList>
            <person name="Mahan K.M."/>
        </authorList>
    </citation>
    <scope>NUCLEOTIDE SEQUENCE</scope>
    <source>
        <strain evidence="2">UTEX B ZZ1240</strain>
    </source>
</reference>